<feature type="compositionally biased region" description="Basic and acidic residues" evidence="1">
    <location>
        <begin position="327"/>
        <end position="341"/>
    </location>
</feature>
<gene>
    <name evidence="2" type="ORF">BJ554DRAFT_5785</name>
</gene>
<reference evidence="2 3" key="1">
    <citation type="journal article" name="Sci. Rep.">
        <title>Genome-scale phylogenetic analyses confirm Olpidium as the closest living zoosporic fungus to the non-flagellated, terrestrial fungi.</title>
        <authorList>
            <person name="Chang Y."/>
            <person name="Rochon D."/>
            <person name="Sekimoto S."/>
            <person name="Wang Y."/>
            <person name="Chovatia M."/>
            <person name="Sandor L."/>
            <person name="Salamov A."/>
            <person name="Grigoriev I.V."/>
            <person name="Stajich J.E."/>
            <person name="Spatafora J.W."/>
        </authorList>
    </citation>
    <scope>NUCLEOTIDE SEQUENCE [LARGE SCALE GENOMIC DNA]</scope>
    <source>
        <strain evidence="2">S191</strain>
    </source>
</reference>
<protein>
    <submittedName>
        <fullName evidence="2">Uncharacterized protein</fullName>
    </submittedName>
</protein>
<evidence type="ECO:0000313" key="3">
    <source>
        <dbReference type="Proteomes" id="UP000673691"/>
    </source>
</evidence>
<feature type="compositionally biased region" description="Low complexity" evidence="1">
    <location>
        <begin position="157"/>
        <end position="167"/>
    </location>
</feature>
<feature type="region of interest" description="Disordered" evidence="1">
    <location>
        <begin position="157"/>
        <end position="184"/>
    </location>
</feature>
<comment type="caution">
    <text evidence="2">The sequence shown here is derived from an EMBL/GenBank/DDBJ whole genome shotgun (WGS) entry which is preliminary data.</text>
</comment>
<accession>A0A8H8DKI8</accession>
<feature type="region of interest" description="Disordered" evidence="1">
    <location>
        <begin position="546"/>
        <end position="628"/>
    </location>
</feature>
<sequence>HGDHRLLEQPIAGRLRERVCVDRHFAVVDFVVTREVSPERESAVGPLVALGIDRDDGEIGELVHWVEIELDQLAVERTQGGRHHPGDQVARRVVGHAVPVHAVARRHNAEEPHLKRAPAQYGHLTADGVLHCGVLGLHVDDLGRPVHVRGVRRVARLGSLRRQQSQSDRGRGREDLPRGQSEESHRGKAFLEWCGPVCARSLGGMRKPARRDLRAPHGSTLPWTNVGLRAQQNNRLLRYTGHLFRSAWLSRLGSACPKGSGLLRGTGTPDCVVSQARGQYPAGPDPMTSLVRYDELSKSPPRRFPLTNCNGCPESCKSSAPAVKKSARIEKQLRRVRDWPRSARGQGGAHARGVEPGRRRRRREKPPPPPPRHPVASPSRRPPRSSRVLSTRFLPTTAFAVSRFPWLEAARGIPTQRPPVRAAQLQVRSEYSRAAGAAAEAAGRPAKRRLPSSAQDRIGSVVADPLLPHPHLFSPFPAALSPGRGRAFGPGAGPAGATAARGRAAVLAAAVPGGRRVRGAVESGVPGQYLRRVLCRLAAHRRVRGGVPGARGAGVGATAADVAQASERPESQSQGRRRLRSGVDGHVGGIQPAQGGGRHEARFSVSAPPSVRNDLRDRRQRFAVGTCR</sequence>
<feature type="non-terminal residue" evidence="2">
    <location>
        <position position="1"/>
    </location>
</feature>
<evidence type="ECO:0000313" key="2">
    <source>
        <dbReference type="EMBL" id="KAG5461949.1"/>
    </source>
</evidence>
<dbReference type="AlphaFoldDB" id="A0A8H8DKI8"/>
<feature type="region of interest" description="Disordered" evidence="1">
    <location>
        <begin position="309"/>
        <end position="390"/>
    </location>
</feature>
<feature type="compositionally biased region" description="Basic and acidic residues" evidence="1">
    <location>
        <begin position="168"/>
        <end position="184"/>
    </location>
</feature>
<name>A0A8H8DKI8_9FUNG</name>
<feature type="compositionally biased region" description="Low complexity" evidence="1">
    <location>
        <begin position="556"/>
        <end position="565"/>
    </location>
</feature>
<keyword evidence="3" id="KW-1185">Reference proteome</keyword>
<evidence type="ECO:0000256" key="1">
    <source>
        <dbReference type="SAM" id="MobiDB-lite"/>
    </source>
</evidence>
<dbReference type="Proteomes" id="UP000673691">
    <property type="component" value="Unassembled WGS sequence"/>
</dbReference>
<dbReference type="EMBL" id="JAEFCI010002871">
    <property type="protein sequence ID" value="KAG5461949.1"/>
    <property type="molecule type" value="Genomic_DNA"/>
</dbReference>
<organism evidence="2 3">
    <name type="scientific">Olpidium bornovanus</name>
    <dbReference type="NCBI Taxonomy" id="278681"/>
    <lineage>
        <taxon>Eukaryota</taxon>
        <taxon>Fungi</taxon>
        <taxon>Fungi incertae sedis</taxon>
        <taxon>Olpidiomycota</taxon>
        <taxon>Olpidiomycotina</taxon>
        <taxon>Olpidiomycetes</taxon>
        <taxon>Olpidiales</taxon>
        <taxon>Olpidiaceae</taxon>
        <taxon>Olpidium</taxon>
    </lineage>
</organism>
<proteinExistence type="predicted"/>
<feature type="compositionally biased region" description="Gly residues" evidence="1">
    <location>
        <begin position="546"/>
        <end position="555"/>
    </location>
</feature>